<feature type="transmembrane region" description="Helical" evidence="1">
    <location>
        <begin position="181"/>
        <end position="201"/>
    </location>
</feature>
<dbReference type="InterPro" id="IPR013783">
    <property type="entry name" value="Ig-like_fold"/>
</dbReference>
<keyword evidence="1" id="KW-0472">Membrane</keyword>
<evidence type="ECO:0000313" key="2">
    <source>
        <dbReference type="EMBL" id="MDG3004804.1"/>
    </source>
</evidence>
<feature type="transmembrane region" description="Helical" evidence="1">
    <location>
        <begin position="237"/>
        <end position="256"/>
    </location>
</feature>
<dbReference type="Gene3D" id="2.60.40.10">
    <property type="entry name" value="Immunoglobulins"/>
    <property type="match status" value="1"/>
</dbReference>
<keyword evidence="1" id="KW-1133">Transmembrane helix</keyword>
<keyword evidence="3" id="KW-1185">Reference proteome</keyword>
<accession>A0ABT6FBI5</accession>
<organism evidence="2 3">
    <name type="scientific">Paludisphaera mucosa</name>
    <dbReference type="NCBI Taxonomy" id="3030827"/>
    <lineage>
        <taxon>Bacteria</taxon>
        <taxon>Pseudomonadati</taxon>
        <taxon>Planctomycetota</taxon>
        <taxon>Planctomycetia</taxon>
        <taxon>Isosphaerales</taxon>
        <taxon>Isosphaeraceae</taxon>
        <taxon>Paludisphaera</taxon>
    </lineage>
</organism>
<protein>
    <submittedName>
        <fullName evidence="2">Ig domain-containing protein</fullName>
    </submittedName>
</protein>
<gene>
    <name evidence="2" type="ORF">PZE19_13530</name>
</gene>
<reference evidence="2 3" key="1">
    <citation type="submission" date="2023-03" db="EMBL/GenBank/DDBJ databases">
        <title>Paludisphaera mucosa sp. nov. a novel planctomycete from northern fen.</title>
        <authorList>
            <person name="Ivanova A."/>
        </authorList>
    </citation>
    <scope>NUCLEOTIDE SEQUENCE [LARGE SCALE GENOMIC DNA]</scope>
    <source>
        <strain evidence="2 3">Pla2</strain>
    </source>
</reference>
<dbReference type="RefSeq" id="WP_277861156.1">
    <property type="nucleotide sequence ID" value="NZ_JARRAG010000002.1"/>
</dbReference>
<proteinExistence type="predicted"/>
<evidence type="ECO:0000256" key="1">
    <source>
        <dbReference type="SAM" id="Phobius"/>
    </source>
</evidence>
<sequence>MRRNRRGGGHQEFGGSGEDSFVAVVVTKLTGALLFILLLTMVIMALLPKAVDLAAPGASKAAAEARPLRIVTPPDLPEAIAGRPYAVAAAADGGRGPLRWSLDGALPPGLTFDAATGLLKGTPAKGTPQPLHLALRVTDGEALAAGPLRLVVYQSDVPLSTPVWWKPGIPPVPWRAWLDNGVGFLILWLVHLVGMSALAGFERQAAAMDLAIEGDAGAVVAGAGPELAPRRFVLYRAMVRLSTLSAMIGLAAWLWSTRP</sequence>
<dbReference type="SUPFAM" id="SSF49313">
    <property type="entry name" value="Cadherin-like"/>
    <property type="match status" value="1"/>
</dbReference>
<name>A0ABT6FBI5_9BACT</name>
<dbReference type="Proteomes" id="UP001216907">
    <property type="component" value="Unassembled WGS sequence"/>
</dbReference>
<comment type="caution">
    <text evidence="2">The sequence shown here is derived from an EMBL/GenBank/DDBJ whole genome shotgun (WGS) entry which is preliminary data.</text>
</comment>
<dbReference type="InterPro" id="IPR015919">
    <property type="entry name" value="Cadherin-like_sf"/>
</dbReference>
<evidence type="ECO:0000313" key="3">
    <source>
        <dbReference type="Proteomes" id="UP001216907"/>
    </source>
</evidence>
<dbReference type="EMBL" id="JARRAG010000002">
    <property type="protein sequence ID" value="MDG3004804.1"/>
    <property type="molecule type" value="Genomic_DNA"/>
</dbReference>
<feature type="transmembrane region" description="Helical" evidence="1">
    <location>
        <begin position="21"/>
        <end position="47"/>
    </location>
</feature>
<dbReference type="Pfam" id="PF05345">
    <property type="entry name" value="He_PIG"/>
    <property type="match status" value="1"/>
</dbReference>
<keyword evidence="1" id="KW-0812">Transmembrane</keyword>